<proteinExistence type="predicted"/>
<dbReference type="InterPro" id="IPR025686">
    <property type="entry name" value="Glucos_trans_II"/>
</dbReference>
<feature type="transmembrane region" description="Helical" evidence="1">
    <location>
        <begin position="324"/>
        <end position="341"/>
    </location>
</feature>
<organism evidence="2 3">
    <name type="scientific">Pseudomonas frederiksbergensis</name>
    <dbReference type="NCBI Taxonomy" id="104087"/>
    <lineage>
        <taxon>Bacteria</taxon>
        <taxon>Pseudomonadati</taxon>
        <taxon>Pseudomonadota</taxon>
        <taxon>Gammaproteobacteria</taxon>
        <taxon>Pseudomonadales</taxon>
        <taxon>Pseudomonadaceae</taxon>
        <taxon>Pseudomonas</taxon>
    </lineage>
</organism>
<gene>
    <name evidence="2" type="ORF">CNN82_24715</name>
</gene>
<feature type="transmembrane region" description="Helical" evidence="1">
    <location>
        <begin position="105"/>
        <end position="122"/>
    </location>
</feature>
<dbReference type="EMBL" id="CP023466">
    <property type="protein sequence ID" value="ATE79466.1"/>
    <property type="molecule type" value="Genomic_DNA"/>
</dbReference>
<feature type="transmembrane region" description="Helical" evidence="1">
    <location>
        <begin position="294"/>
        <end position="318"/>
    </location>
</feature>
<feature type="transmembrane region" description="Helical" evidence="1">
    <location>
        <begin position="17"/>
        <end position="40"/>
    </location>
</feature>
<dbReference type="RefSeq" id="WP_096481005.1">
    <property type="nucleotide sequence ID" value="NZ_CP023466.1"/>
</dbReference>
<evidence type="ECO:0008006" key="4">
    <source>
        <dbReference type="Google" id="ProtNLM"/>
    </source>
</evidence>
<evidence type="ECO:0000256" key="1">
    <source>
        <dbReference type="SAM" id="Phobius"/>
    </source>
</evidence>
<evidence type="ECO:0000313" key="3">
    <source>
        <dbReference type="Proteomes" id="UP000218385"/>
    </source>
</evidence>
<name>A0AB33EKJ7_9PSED</name>
<keyword evidence="1" id="KW-1133">Transmembrane helix</keyword>
<feature type="transmembrane region" description="Helical" evidence="1">
    <location>
        <begin position="77"/>
        <end position="98"/>
    </location>
</feature>
<evidence type="ECO:0000313" key="2">
    <source>
        <dbReference type="EMBL" id="ATE79466.1"/>
    </source>
</evidence>
<sequence length="502" mass="56711">MGRLGDFFSGEIGRRRVWLFFQLATLIYVIPLILADYPYIDDNWRSLSAGTDWVGQGRLFTELFYNVLTFSDAAPNIFPLPLLIASLAMTFALTSLTFHYYPQPTLSCCMVVLPLWYNPFFLQNLSYQYDGPTNALSLVAVIYAITFRHPSRILQWLVPAFLIALGLGLYQVSINVFLGLCCLELLRGANDKWAWPQWCELIGWKLAQVVLGGLIYSVTAYPYMNQNRVLFLNWAAAPWLQLEINIGRVLEKVVLLFHGGFTWVFAVLLLCAIAGSVRLARNVVARQDTALRKVLMGLACVLSVPTVIFLVSGAVLFFRDFNEGARTLMGFAVLLVLLFYLSHLALARIHERLTLLLVVPLLAMLSLSYAYGRVLSVQNTFASSALFSLGHDIASHRQLREAKRIYMSVSYSDHWLVEAAGSFKQMPVLHYLLNINFYMLAENLPKAGITNVVAERERRNATLMGYQGYPPLVDNKFYSLYLLGDYGFIVMKEPTPIATLAW</sequence>
<protein>
    <recommendedName>
        <fullName evidence="4">Glucosyl transferase GtrII</fullName>
    </recommendedName>
</protein>
<dbReference type="Proteomes" id="UP000218385">
    <property type="component" value="Chromosome"/>
</dbReference>
<keyword evidence="1" id="KW-0472">Membrane</keyword>
<keyword evidence="1" id="KW-0812">Transmembrane</keyword>
<feature type="transmembrane region" description="Helical" evidence="1">
    <location>
        <begin position="253"/>
        <end position="273"/>
    </location>
</feature>
<dbReference type="Pfam" id="PF14264">
    <property type="entry name" value="Glucos_trans_II"/>
    <property type="match status" value="1"/>
</dbReference>
<feature type="transmembrane region" description="Helical" evidence="1">
    <location>
        <begin position="206"/>
        <end position="224"/>
    </location>
</feature>
<dbReference type="AlphaFoldDB" id="A0AB33EKJ7"/>
<feature type="transmembrane region" description="Helical" evidence="1">
    <location>
        <begin position="353"/>
        <end position="371"/>
    </location>
</feature>
<feature type="transmembrane region" description="Helical" evidence="1">
    <location>
        <begin position="156"/>
        <end position="186"/>
    </location>
</feature>
<reference evidence="2 3" key="1">
    <citation type="submission" date="2017-09" db="EMBL/GenBank/DDBJ databases">
        <title>Complete Genome sequence of Lysobacter capsici KNU-15.</title>
        <authorList>
            <person name="Kim M.-C."/>
            <person name="Yi H."/>
            <person name="Lee D.-W."/>
            <person name="Shin J.-H."/>
        </authorList>
    </citation>
    <scope>NUCLEOTIDE SEQUENCE [LARGE SCALE GENOMIC DNA]</scope>
    <source>
        <strain evidence="2 3">KNU-15</strain>
    </source>
</reference>
<accession>A0AB33EKJ7</accession>